<protein>
    <submittedName>
        <fullName evidence="2">NAD-dependent epimerase/dehydratase domain-containing protein</fullName>
    </submittedName>
</protein>
<evidence type="ECO:0000313" key="2">
    <source>
        <dbReference type="WBParaSite" id="ES5_v2.g22400.t1"/>
    </source>
</evidence>
<proteinExistence type="predicted"/>
<reference evidence="2" key="1">
    <citation type="submission" date="2022-11" db="UniProtKB">
        <authorList>
            <consortium name="WormBaseParasite"/>
        </authorList>
    </citation>
    <scope>IDENTIFICATION</scope>
</reference>
<sequence length="227" mass="24955">MVTGLIIGATGLVGKSILANADKSSFFNQIYTIGRRECPGVSEKVQCLVEADTEKWPELIKTEAAESKIFFSGFGSTRASAGSADNFVEIDYGVNYECAKAAKEAGVETFVLISSGSANENSPFLYLKTKGQLEKDIIELRFQRTIILQPGALLGERETSRFFEGIMQKFMYVIRDTPLSFLGYPILGEDVGRIAVEIAEKSNVADEPIVEIISAKELTEMAKKFHE</sequence>
<organism evidence="1 2">
    <name type="scientific">Panagrolaimus sp. ES5</name>
    <dbReference type="NCBI Taxonomy" id="591445"/>
    <lineage>
        <taxon>Eukaryota</taxon>
        <taxon>Metazoa</taxon>
        <taxon>Ecdysozoa</taxon>
        <taxon>Nematoda</taxon>
        <taxon>Chromadorea</taxon>
        <taxon>Rhabditida</taxon>
        <taxon>Tylenchina</taxon>
        <taxon>Panagrolaimomorpha</taxon>
        <taxon>Panagrolaimoidea</taxon>
        <taxon>Panagrolaimidae</taxon>
        <taxon>Panagrolaimus</taxon>
    </lineage>
</organism>
<name>A0AC34FY37_9BILA</name>
<dbReference type="WBParaSite" id="ES5_v2.g22400.t1">
    <property type="protein sequence ID" value="ES5_v2.g22400.t1"/>
    <property type="gene ID" value="ES5_v2.g22400"/>
</dbReference>
<accession>A0AC34FY37</accession>
<dbReference type="Proteomes" id="UP000887579">
    <property type="component" value="Unplaced"/>
</dbReference>
<evidence type="ECO:0000313" key="1">
    <source>
        <dbReference type="Proteomes" id="UP000887579"/>
    </source>
</evidence>